<organism evidence="2 3">
    <name type="scientific">Polycladomyces subterraneus</name>
    <dbReference type="NCBI Taxonomy" id="1016997"/>
    <lineage>
        <taxon>Bacteria</taxon>
        <taxon>Bacillati</taxon>
        <taxon>Bacillota</taxon>
        <taxon>Bacilli</taxon>
        <taxon>Bacillales</taxon>
        <taxon>Thermoactinomycetaceae</taxon>
        <taxon>Polycladomyces</taxon>
    </lineage>
</organism>
<proteinExistence type="predicted"/>
<dbReference type="InterPro" id="IPR041698">
    <property type="entry name" value="Methyltransf_25"/>
</dbReference>
<keyword evidence="2" id="KW-0489">Methyltransferase</keyword>
<evidence type="ECO:0000313" key="2">
    <source>
        <dbReference type="EMBL" id="MDN4594761.1"/>
    </source>
</evidence>
<keyword evidence="3" id="KW-1185">Reference proteome</keyword>
<protein>
    <submittedName>
        <fullName evidence="2">Class I SAM-dependent methyltransferase</fullName>
    </submittedName>
</protein>
<name>A0ABT8IPN8_9BACL</name>
<dbReference type="SUPFAM" id="SSF53335">
    <property type="entry name" value="S-adenosyl-L-methionine-dependent methyltransferases"/>
    <property type="match status" value="1"/>
</dbReference>
<reference evidence="2" key="1">
    <citation type="submission" date="2022-08" db="EMBL/GenBank/DDBJ databases">
        <title>Polycladomyces zharkentsis sp. nov., a novel thermophilic CMC and starch-degrading bacterium isolated from a geothermal spring in Kazakhstan.</title>
        <authorList>
            <person name="Mashzhan A."/>
            <person name="Kistaubaeva A."/>
            <person name="Javier-Lopez R."/>
            <person name="Birkeland N.-K."/>
        </authorList>
    </citation>
    <scope>NUCLEOTIDE SEQUENCE</scope>
    <source>
        <strain evidence="2">KSR 13</strain>
    </source>
</reference>
<dbReference type="Proteomes" id="UP001174196">
    <property type="component" value="Unassembled WGS sequence"/>
</dbReference>
<dbReference type="GO" id="GO:0008168">
    <property type="term" value="F:methyltransferase activity"/>
    <property type="evidence" value="ECO:0007669"/>
    <property type="project" value="UniProtKB-KW"/>
</dbReference>
<dbReference type="EMBL" id="JANRHH010000047">
    <property type="protein sequence ID" value="MDN4594761.1"/>
    <property type="molecule type" value="Genomic_DNA"/>
</dbReference>
<evidence type="ECO:0000259" key="1">
    <source>
        <dbReference type="Pfam" id="PF13649"/>
    </source>
</evidence>
<keyword evidence="2" id="KW-0808">Transferase</keyword>
<dbReference type="Pfam" id="PF13649">
    <property type="entry name" value="Methyltransf_25"/>
    <property type="match status" value="1"/>
</dbReference>
<accession>A0ABT8IPN8</accession>
<dbReference type="GO" id="GO:0032259">
    <property type="term" value="P:methylation"/>
    <property type="evidence" value="ECO:0007669"/>
    <property type="project" value="UniProtKB-KW"/>
</dbReference>
<dbReference type="Gene3D" id="3.40.50.150">
    <property type="entry name" value="Vaccinia Virus protein VP39"/>
    <property type="match status" value="1"/>
</dbReference>
<dbReference type="CDD" id="cd02440">
    <property type="entry name" value="AdoMet_MTases"/>
    <property type="match status" value="1"/>
</dbReference>
<comment type="caution">
    <text evidence="2">The sequence shown here is derived from an EMBL/GenBank/DDBJ whole genome shotgun (WGS) entry which is preliminary data.</text>
</comment>
<gene>
    <name evidence="2" type="ORF">NWF35_12865</name>
</gene>
<dbReference type="RefSeq" id="WP_301239951.1">
    <property type="nucleotide sequence ID" value="NZ_JANRHH010000047.1"/>
</dbReference>
<evidence type="ECO:0000313" key="3">
    <source>
        <dbReference type="Proteomes" id="UP001174196"/>
    </source>
</evidence>
<dbReference type="InterPro" id="IPR029063">
    <property type="entry name" value="SAM-dependent_MTases_sf"/>
</dbReference>
<feature type="domain" description="Methyltransferase" evidence="1">
    <location>
        <begin position="2"/>
        <end position="40"/>
    </location>
</feature>
<sequence>MRITAVDFSPEMLKRARKAADEYGIEVAFIQSDVETLTFRPIPLILWCPPL</sequence>